<evidence type="ECO:0000256" key="4">
    <source>
        <dbReference type="ARBA" id="ARBA00022679"/>
    </source>
</evidence>
<proteinExistence type="predicted"/>
<feature type="domain" description="Glycosyltransferase RgtA/B/C/D-like" evidence="9">
    <location>
        <begin position="62"/>
        <end position="223"/>
    </location>
</feature>
<feature type="transmembrane region" description="Helical" evidence="8">
    <location>
        <begin position="258"/>
        <end position="276"/>
    </location>
</feature>
<reference evidence="10 11" key="1">
    <citation type="submission" date="2020-08" db="EMBL/GenBank/DDBJ databases">
        <title>Dyella sp. G9 isolated from forest soil.</title>
        <authorList>
            <person name="Fu J."/>
            <person name="Qiu L."/>
        </authorList>
    </citation>
    <scope>NUCLEOTIDE SEQUENCE [LARGE SCALE GENOMIC DNA]</scope>
    <source>
        <strain evidence="10 11">G9</strain>
    </source>
</reference>
<evidence type="ECO:0000256" key="6">
    <source>
        <dbReference type="ARBA" id="ARBA00022989"/>
    </source>
</evidence>
<dbReference type="PANTHER" id="PTHR33908:SF11">
    <property type="entry name" value="MEMBRANE PROTEIN"/>
    <property type="match status" value="1"/>
</dbReference>
<feature type="transmembrane region" description="Helical" evidence="8">
    <location>
        <begin position="346"/>
        <end position="367"/>
    </location>
</feature>
<keyword evidence="11" id="KW-1185">Reference proteome</keyword>
<feature type="transmembrane region" description="Helical" evidence="8">
    <location>
        <begin position="379"/>
        <end position="397"/>
    </location>
</feature>
<feature type="transmembrane region" description="Helical" evidence="8">
    <location>
        <begin position="67"/>
        <end position="100"/>
    </location>
</feature>
<sequence>MNSVAQGLRRLPPAIWLLLLLPLLAVLSPIPIDETRYLSIAWEMRQTGQWVTLHLNGLPYFDKPPLLFWLLNAVWAVLGPSLWTARALLVACGVGCVALCGRVERKLVPEAGNQASWMMLGLIFFVLYTGVVMFDVLLCLCVLSAFLAIVAYVQERGYKALLWLFVASALGVLAKGPVMLLHLAGPIVLARWWSMRSSPRVTWRTVLVMVLVAVLGGMPALAWAWAAVHHLNPADAQELLLHQTAGRVVQSFAHNRPIWWYLPWVPVLLLPWPLLLRWRRMGHAMNAWRSSRAARFGICATVPALLAFCIVSGKQMHYLLPVMPGAAILLSAWFRQDAGLIAVRRVWVLLVVMVGVLGWAVLSPSPLGNGTLDHATATGLYVLAAVLLVIAMLAYWLGRGADPAARVALVALWAGLAMLPLVRLQAVSALDVRGVAQRASELRASGVPLARTGNEPGLLTFLARMPSPLPEARDPEAWCRQHPDGVLLAYQTHGKVPAEAIAGTRLANGWVALLPSAFVVARPKSIDKSGDAASD</sequence>
<evidence type="ECO:0000259" key="9">
    <source>
        <dbReference type="Pfam" id="PF13231"/>
    </source>
</evidence>
<keyword evidence="6 8" id="KW-1133">Transmembrane helix</keyword>
<dbReference type="GO" id="GO:0005886">
    <property type="term" value="C:plasma membrane"/>
    <property type="evidence" value="ECO:0007669"/>
    <property type="project" value="UniProtKB-SubCell"/>
</dbReference>
<keyword evidence="7 8" id="KW-0472">Membrane</keyword>
<dbReference type="PANTHER" id="PTHR33908">
    <property type="entry name" value="MANNOSYLTRANSFERASE YKCB-RELATED"/>
    <property type="match status" value="1"/>
</dbReference>
<dbReference type="Pfam" id="PF13231">
    <property type="entry name" value="PMT_2"/>
    <property type="match status" value="1"/>
</dbReference>
<evidence type="ECO:0000313" key="10">
    <source>
        <dbReference type="EMBL" id="QNJ99795.1"/>
    </source>
</evidence>
<evidence type="ECO:0000256" key="7">
    <source>
        <dbReference type="ARBA" id="ARBA00023136"/>
    </source>
</evidence>
<feature type="transmembrane region" description="Helical" evidence="8">
    <location>
        <begin position="121"/>
        <end position="154"/>
    </location>
</feature>
<name>A0A7G8PZ38_9GAMM</name>
<gene>
    <name evidence="10" type="ORF">H8F01_11625</name>
</gene>
<organism evidence="10 11">
    <name type="scientific">Dyella telluris</name>
    <dbReference type="NCBI Taxonomy" id="2763498"/>
    <lineage>
        <taxon>Bacteria</taxon>
        <taxon>Pseudomonadati</taxon>
        <taxon>Pseudomonadota</taxon>
        <taxon>Gammaproteobacteria</taxon>
        <taxon>Lysobacterales</taxon>
        <taxon>Rhodanobacteraceae</taxon>
        <taxon>Dyella</taxon>
    </lineage>
</organism>
<dbReference type="GO" id="GO:0009103">
    <property type="term" value="P:lipopolysaccharide biosynthetic process"/>
    <property type="evidence" value="ECO:0007669"/>
    <property type="project" value="UniProtKB-ARBA"/>
</dbReference>
<keyword evidence="4 10" id="KW-0808">Transferase</keyword>
<dbReference type="RefSeq" id="WP_187055287.1">
    <property type="nucleotide sequence ID" value="NZ_CP060412.1"/>
</dbReference>
<dbReference type="GO" id="GO:0016763">
    <property type="term" value="F:pentosyltransferase activity"/>
    <property type="evidence" value="ECO:0007669"/>
    <property type="project" value="TreeGrafter"/>
</dbReference>
<feature type="transmembrane region" description="Helical" evidence="8">
    <location>
        <begin position="160"/>
        <end position="184"/>
    </location>
</feature>
<dbReference type="Proteomes" id="UP000515873">
    <property type="component" value="Chromosome"/>
</dbReference>
<dbReference type="AlphaFoldDB" id="A0A7G8PZ38"/>
<feature type="transmembrane region" description="Helical" evidence="8">
    <location>
        <begin position="205"/>
        <end position="226"/>
    </location>
</feature>
<keyword evidence="5 8" id="KW-0812">Transmembrane</keyword>
<protein>
    <submittedName>
        <fullName evidence="10">Glycosyltransferase family 39 protein</fullName>
    </submittedName>
</protein>
<accession>A0A7G8PZ38</accession>
<dbReference type="InterPro" id="IPR050297">
    <property type="entry name" value="LipidA_mod_glycosyltrf_83"/>
</dbReference>
<feature type="transmembrane region" description="Helical" evidence="8">
    <location>
        <begin position="404"/>
        <end position="422"/>
    </location>
</feature>
<evidence type="ECO:0000256" key="3">
    <source>
        <dbReference type="ARBA" id="ARBA00022676"/>
    </source>
</evidence>
<comment type="subcellular location">
    <subcellularLocation>
        <location evidence="1">Cell membrane</location>
        <topology evidence="1">Multi-pass membrane protein</topology>
    </subcellularLocation>
</comment>
<dbReference type="InterPro" id="IPR038731">
    <property type="entry name" value="RgtA/B/C-like"/>
</dbReference>
<feature type="transmembrane region" description="Helical" evidence="8">
    <location>
        <begin position="296"/>
        <end position="313"/>
    </location>
</feature>
<keyword evidence="2" id="KW-1003">Cell membrane</keyword>
<evidence type="ECO:0000256" key="1">
    <source>
        <dbReference type="ARBA" id="ARBA00004651"/>
    </source>
</evidence>
<evidence type="ECO:0000313" key="11">
    <source>
        <dbReference type="Proteomes" id="UP000515873"/>
    </source>
</evidence>
<keyword evidence="3" id="KW-0328">Glycosyltransferase</keyword>
<evidence type="ECO:0000256" key="2">
    <source>
        <dbReference type="ARBA" id="ARBA00022475"/>
    </source>
</evidence>
<feature type="transmembrane region" description="Helical" evidence="8">
    <location>
        <begin position="319"/>
        <end position="334"/>
    </location>
</feature>
<dbReference type="KEGG" id="dtl:H8F01_11625"/>
<evidence type="ECO:0000256" key="5">
    <source>
        <dbReference type="ARBA" id="ARBA00022692"/>
    </source>
</evidence>
<evidence type="ECO:0000256" key="8">
    <source>
        <dbReference type="SAM" id="Phobius"/>
    </source>
</evidence>
<dbReference type="EMBL" id="CP060412">
    <property type="protein sequence ID" value="QNJ99795.1"/>
    <property type="molecule type" value="Genomic_DNA"/>
</dbReference>